<evidence type="ECO:0000256" key="1">
    <source>
        <dbReference type="ARBA" id="ARBA00022603"/>
    </source>
</evidence>
<organism evidence="4 5">
    <name type="scientific">Enterocloster clostridioformis</name>
    <dbReference type="NCBI Taxonomy" id="1531"/>
    <lineage>
        <taxon>Bacteria</taxon>
        <taxon>Bacillati</taxon>
        <taxon>Bacillota</taxon>
        <taxon>Clostridia</taxon>
        <taxon>Lachnospirales</taxon>
        <taxon>Lachnospiraceae</taxon>
        <taxon>Enterocloster</taxon>
    </lineage>
</organism>
<dbReference type="Gene3D" id="2.20.25.110">
    <property type="entry name" value="S-adenosyl-L-methionine-dependent methyltransferases"/>
    <property type="match status" value="1"/>
</dbReference>
<comment type="caution">
    <text evidence="4">The sequence shown here is derived from an EMBL/GenBank/DDBJ whole genome shotgun (WGS) entry which is preliminary data.</text>
</comment>
<dbReference type="AlphaFoldDB" id="A0ABD6LP59"/>
<sequence>MSKNADTFLHSNPGLYQIFKSDPNLNMAKRVHELLIWGQASGTILDVGCGLGNEAGYLTDQGYKVIGIDKSLAMISWAKEHHINTVFCAADQTSFQFDCFFAAIYSVGSSFLYNISNEEAICTLQNFRKHLKKDGMLYLDIRNGMFFFTPEGQRWLAEELVRSVVYRGRSVQLRTQFSLEWNHQLLLRDYCWLIDGEFHQCEHLKHRLFFPKEIELLLSISGFKMLKVFGIPAPSSSGFLSENNQLFEGPLTNPRMQVIAVAA</sequence>
<gene>
    <name evidence="4" type="ORF">G5B26_23190</name>
</gene>
<evidence type="ECO:0000256" key="2">
    <source>
        <dbReference type="ARBA" id="ARBA00022679"/>
    </source>
</evidence>
<dbReference type="PANTHER" id="PTHR43861">
    <property type="entry name" value="TRANS-ACONITATE 2-METHYLTRANSFERASE-RELATED"/>
    <property type="match status" value="1"/>
</dbReference>
<feature type="domain" description="Methyltransferase" evidence="3">
    <location>
        <begin position="44"/>
        <end position="135"/>
    </location>
</feature>
<dbReference type="InterPro" id="IPR041698">
    <property type="entry name" value="Methyltransf_25"/>
</dbReference>
<evidence type="ECO:0000259" key="3">
    <source>
        <dbReference type="Pfam" id="PF13649"/>
    </source>
</evidence>
<evidence type="ECO:0000313" key="5">
    <source>
        <dbReference type="Proteomes" id="UP000719916"/>
    </source>
</evidence>
<evidence type="ECO:0000313" key="4">
    <source>
        <dbReference type="EMBL" id="NSJ46409.1"/>
    </source>
</evidence>
<dbReference type="SUPFAM" id="SSF53335">
    <property type="entry name" value="S-adenosyl-L-methionine-dependent methyltransferases"/>
    <property type="match status" value="1"/>
</dbReference>
<dbReference type="Gene3D" id="3.40.50.150">
    <property type="entry name" value="Vaccinia Virus protein VP39"/>
    <property type="match status" value="1"/>
</dbReference>
<dbReference type="CDD" id="cd02440">
    <property type="entry name" value="AdoMet_MTases"/>
    <property type="match status" value="1"/>
</dbReference>
<protein>
    <submittedName>
        <fullName evidence="4">Class I SAM-dependent methyltransferase</fullName>
    </submittedName>
</protein>
<dbReference type="EMBL" id="JAAISW010000065">
    <property type="protein sequence ID" value="NSJ46409.1"/>
    <property type="molecule type" value="Genomic_DNA"/>
</dbReference>
<reference evidence="4 5" key="1">
    <citation type="journal article" date="2020" name="Cell Host Microbe">
        <title>Functional and Genomic Variation between Human-Derived Isolates of Lachnospiraceae Reveals Inter- and Intra-Species Diversity.</title>
        <authorList>
            <person name="Sorbara M.T."/>
            <person name="Littmann E.R."/>
            <person name="Fontana E."/>
            <person name="Moody T.U."/>
            <person name="Kohout C.E."/>
            <person name="Gjonbalaj M."/>
            <person name="Eaton V."/>
            <person name="Seok R."/>
            <person name="Leiner I.M."/>
            <person name="Pamer E.G."/>
        </authorList>
    </citation>
    <scope>NUCLEOTIDE SEQUENCE [LARGE SCALE GENOMIC DNA]</scope>
    <source>
        <strain evidence="4 5">MSK.2.26</strain>
    </source>
</reference>
<dbReference type="InterPro" id="IPR029063">
    <property type="entry name" value="SAM-dependent_MTases_sf"/>
</dbReference>
<dbReference type="GO" id="GO:0032259">
    <property type="term" value="P:methylation"/>
    <property type="evidence" value="ECO:0007669"/>
    <property type="project" value="UniProtKB-KW"/>
</dbReference>
<keyword evidence="2" id="KW-0808">Transferase</keyword>
<keyword evidence="1 4" id="KW-0489">Methyltransferase</keyword>
<dbReference type="PANTHER" id="PTHR43861:SF1">
    <property type="entry name" value="TRANS-ACONITATE 2-METHYLTRANSFERASE"/>
    <property type="match status" value="1"/>
</dbReference>
<dbReference type="GO" id="GO:0008168">
    <property type="term" value="F:methyltransferase activity"/>
    <property type="evidence" value="ECO:0007669"/>
    <property type="project" value="UniProtKB-KW"/>
</dbReference>
<dbReference type="Proteomes" id="UP000719916">
    <property type="component" value="Unassembled WGS sequence"/>
</dbReference>
<name>A0ABD6LP59_9FIRM</name>
<accession>A0ABD6LP59</accession>
<dbReference type="Pfam" id="PF13649">
    <property type="entry name" value="Methyltransf_25"/>
    <property type="match status" value="1"/>
</dbReference>
<proteinExistence type="predicted"/>